<gene>
    <name evidence="1" type="ORF">GPL26_16340</name>
</gene>
<proteinExistence type="predicted"/>
<name>A0AA41K6Z1_9FIRM</name>
<reference evidence="1" key="1">
    <citation type="journal article" date="2021" name="Gut Microbes">
        <title>A synthetic consortium of 100 gut commensals modulates the composition and function in a colon model of the microbiome of elderly subjects.</title>
        <authorList>
            <person name="Perez M."/>
            <person name="Ntemiri A."/>
            <person name="Tan H."/>
            <person name="Harris H.M.B."/>
            <person name="Roager H.M."/>
            <person name="Ribiere C."/>
            <person name="O'Toole P.W."/>
        </authorList>
    </citation>
    <scope>NUCLEOTIDE SEQUENCE</scope>
    <source>
        <strain evidence="1">MCC335</strain>
    </source>
</reference>
<dbReference type="AlphaFoldDB" id="A0AA41K6Z1"/>
<organism evidence="1 2">
    <name type="scientific">Enterocloster citroniae</name>
    <dbReference type="NCBI Taxonomy" id="358743"/>
    <lineage>
        <taxon>Bacteria</taxon>
        <taxon>Bacillati</taxon>
        <taxon>Bacillota</taxon>
        <taxon>Clostridia</taxon>
        <taxon>Lachnospirales</taxon>
        <taxon>Lachnospiraceae</taxon>
        <taxon>Enterocloster</taxon>
    </lineage>
</organism>
<comment type="caution">
    <text evidence="1">The sequence shown here is derived from an EMBL/GenBank/DDBJ whole genome shotgun (WGS) entry which is preliminary data.</text>
</comment>
<protein>
    <submittedName>
        <fullName evidence="1">Uncharacterized protein</fullName>
    </submittedName>
</protein>
<evidence type="ECO:0000313" key="1">
    <source>
        <dbReference type="EMBL" id="MBT9811195.1"/>
    </source>
</evidence>
<dbReference type="RefSeq" id="WP_215630186.1">
    <property type="nucleotide sequence ID" value="NZ_JAJPZI010000303.1"/>
</dbReference>
<dbReference type="EMBL" id="WQPS01000020">
    <property type="protein sequence ID" value="MBT9811195.1"/>
    <property type="molecule type" value="Genomic_DNA"/>
</dbReference>
<dbReference type="Proteomes" id="UP000708338">
    <property type="component" value="Unassembled WGS sequence"/>
</dbReference>
<sequence>MNLKRGHIKCPYCSITPISIAKDEVVDIRFDGKQLKMDIQTSDSAATYEWIPLNFCPICGRDLDK</sequence>
<accession>A0AA41K6Z1</accession>
<evidence type="ECO:0000313" key="2">
    <source>
        <dbReference type="Proteomes" id="UP000708338"/>
    </source>
</evidence>